<feature type="region of interest" description="Disordered" evidence="1">
    <location>
        <begin position="1"/>
        <end position="25"/>
    </location>
</feature>
<keyword evidence="2" id="KW-0472">Membrane</keyword>
<evidence type="ECO:0000256" key="2">
    <source>
        <dbReference type="SAM" id="Phobius"/>
    </source>
</evidence>
<evidence type="ECO:0000313" key="3">
    <source>
        <dbReference type="EMBL" id="TCL45186.1"/>
    </source>
</evidence>
<protein>
    <recommendedName>
        <fullName evidence="5">YcxB family protein</fullName>
    </recommendedName>
</protein>
<dbReference type="AlphaFoldDB" id="A0A9X8Y963"/>
<evidence type="ECO:0000256" key="1">
    <source>
        <dbReference type="SAM" id="MobiDB-lite"/>
    </source>
</evidence>
<gene>
    <name evidence="3" type="ORF">EDD78_101167</name>
</gene>
<dbReference type="RefSeq" id="WP_079700291.1">
    <property type="nucleotide sequence ID" value="NZ_SLUK01000001.1"/>
</dbReference>
<keyword evidence="4" id="KW-1185">Reference proteome</keyword>
<name>A0A9X8Y963_9FIRM</name>
<feature type="transmembrane region" description="Helical" evidence="2">
    <location>
        <begin position="88"/>
        <end position="106"/>
    </location>
</feature>
<proteinExistence type="predicted"/>
<accession>A0A9X8Y963</accession>
<sequence>MDDQKKNPAPQNDYANDAPLQKPKKLPWTGDLSLRFPLEEGQLIGWLNLSDRHNGSYNRHVIFICLLVLLAVNYALTIPRAESKLGPVLMTILCAVMIGMIGYNTATGNRRAARQILADGTAFGFTFQEEGFVIDFPNETRRVEWHEKVTVHEFEDFYSIRYRDSRAFAVPKETLSEEQQVQIGTLLRERLGKDYKYCA</sequence>
<keyword evidence="2" id="KW-0812">Transmembrane</keyword>
<dbReference type="Proteomes" id="UP000294682">
    <property type="component" value="Unassembled WGS sequence"/>
</dbReference>
<dbReference type="EMBL" id="SLUK01000001">
    <property type="protein sequence ID" value="TCL45186.1"/>
    <property type="molecule type" value="Genomic_DNA"/>
</dbReference>
<feature type="transmembrane region" description="Helical" evidence="2">
    <location>
        <begin position="57"/>
        <end position="76"/>
    </location>
</feature>
<keyword evidence="2" id="KW-1133">Transmembrane helix</keyword>
<comment type="caution">
    <text evidence="3">The sequence shown here is derived from an EMBL/GenBank/DDBJ whole genome shotgun (WGS) entry which is preliminary data.</text>
</comment>
<organism evidence="3 4">
    <name type="scientific">Harryflintia acetispora</name>
    <dbReference type="NCBI Taxonomy" id="1849041"/>
    <lineage>
        <taxon>Bacteria</taxon>
        <taxon>Bacillati</taxon>
        <taxon>Bacillota</taxon>
        <taxon>Clostridia</taxon>
        <taxon>Eubacteriales</taxon>
        <taxon>Oscillospiraceae</taxon>
        <taxon>Harryflintia</taxon>
    </lineage>
</organism>
<reference evidence="3 4" key="1">
    <citation type="submission" date="2019-03" db="EMBL/GenBank/DDBJ databases">
        <title>Genomic Encyclopedia of Type Strains, Phase IV (KMG-IV): sequencing the most valuable type-strain genomes for metagenomic binning, comparative biology and taxonomic classification.</title>
        <authorList>
            <person name="Goeker M."/>
        </authorList>
    </citation>
    <scope>NUCLEOTIDE SEQUENCE [LARGE SCALE GENOMIC DNA]</scope>
    <source>
        <strain evidence="3 4">DSM 100433</strain>
    </source>
</reference>
<evidence type="ECO:0008006" key="5">
    <source>
        <dbReference type="Google" id="ProtNLM"/>
    </source>
</evidence>
<evidence type="ECO:0000313" key="4">
    <source>
        <dbReference type="Proteomes" id="UP000294682"/>
    </source>
</evidence>